<dbReference type="Gene3D" id="3.90.190.10">
    <property type="entry name" value="Protein tyrosine phosphatase superfamily"/>
    <property type="match status" value="1"/>
</dbReference>
<reference evidence="1 2" key="1">
    <citation type="submission" date="2020-03" db="EMBL/GenBank/DDBJ databases">
        <title>Genomic Encyclopedia of Type Strains, Phase IV (KMG-IV): sequencing the most valuable type-strain genomes for metagenomic binning, comparative biology and taxonomic classification.</title>
        <authorList>
            <person name="Goeker M."/>
        </authorList>
    </citation>
    <scope>NUCLEOTIDE SEQUENCE [LARGE SCALE GENOMIC DNA]</scope>
    <source>
        <strain evidence="1 2">DSM 103870</strain>
    </source>
</reference>
<accession>A0ABX0V230</accession>
<keyword evidence="2" id="KW-1185">Reference proteome</keyword>
<dbReference type="InterPro" id="IPR029021">
    <property type="entry name" value="Prot-tyrosine_phosphatase-like"/>
</dbReference>
<gene>
    <name evidence="1" type="ORF">FHS82_001716</name>
</gene>
<name>A0ABX0V230_9HYPH</name>
<dbReference type="RefSeq" id="WP_343042532.1">
    <property type="nucleotide sequence ID" value="NZ_JAASQI010000003.1"/>
</dbReference>
<organism evidence="1 2">
    <name type="scientific">Pseudochelatococcus lubricantis</name>
    <dbReference type="NCBI Taxonomy" id="1538102"/>
    <lineage>
        <taxon>Bacteria</taxon>
        <taxon>Pseudomonadati</taxon>
        <taxon>Pseudomonadota</taxon>
        <taxon>Alphaproteobacteria</taxon>
        <taxon>Hyphomicrobiales</taxon>
        <taxon>Chelatococcaceae</taxon>
        <taxon>Pseudochelatococcus</taxon>
    </lineage>
</organism>
<evidence type="ECO:0008006" key="3">
    <source>
        <dbReference type="Google" id="ProtNLM"/>
    </source>
</evidence>
<protein>
    <recommendedName>
        <fullName evidence="3">Protein tyrosine phosphatase</fullName>
    </recommendedName>
</protein>
<dbReference type="EMBL" id="JAASQI010000003">
    <property type="protein sequence ID" value="NIJ57880.1"/>
    <property type="molecule type" value="Genomic_DNA"/>
</dbReference>
<comment type="caution">
    <text evidence="1">The sequence shown here is derived from an EMBL/GenBank/DDBJ whole genome shotgun (WGS) entry which is preliminary data.</text>
</comment>
<evidence type="ECO:0000313" key="1">
    <source>
        <dbReference type="EMBL" id="NIJ57880.1"/>
    </source>
</evidence>
<dbReference type="Proteomes" id="UP001429580">
    <property type="component" value="Unassembled WGS sequence"/>
</dbReference>
<sequence length="172" mass="18294">MTPLIHVTPLSRLSETLRHSGAVYRVSMASPDAAASREADRGSGQVLRLVFHDIAEERPGLVAPTEGDVAALLDFARQWAGRGALVINCYAGISRSPTAAFIVAAALQPGRDEAELAMALRRRAPAATPNARLVELADALLQRNGRMTAAIRAIGRGVDAFEGEPFTFPHDA</sequence>
<dbReference type="SUPFAM" id="SSF52799">
    <property type="entry name" value="(Phosphotyrosine protein) phosphatases II"/>
    <property type="match status" value="1"/>
</dbReference>
<proteinExistence type="predicted"/>
<evidence type="ECO:0000313" key="2">
    <source>
        <dbReference type="Proteomes" id="UP001429580"/>
    </source>
</evidence>